<sequence length="693" mass="74042">MKRINKYFAMFSALLLILTSLLSVAPVFAAEMGNITKTVTLHKIVQTSDNLAKPNFPGINGLNGTKYMGQKLTDISGYFGQGSKEIAGAFFAVMNESQTKYITESGTEVESIDAAGVLKGLTTENGITFNTANLKGTYQIVELLDKSNYKNGDKVLADSKAVPVKITLPLYNEEGIVVDAEVYPKNTEEAPQIDKNFAKANKLLNDSDNSAIAGGADYDKYQAEKAKATAEIGQEIPYEVKTKIQKGSKYKNLAWVDTMSNGLTMGNTVNLEASSGSFVEGTDYNVERDDRGFTLKFTDTGLTKLQKEAETHAVEFTLTYSATVNGAAIDDKPESNDIKLQYGNKPGKKVKEIPVTPSNGEITVSKTWDKGSDLENANVVYTLKDGGTAVASVSLTKTTPNGEINLGNGIKFTVTGAFAGKFSGLTDSKTYMISERIAGYGNTITTGAGSAAITNTPDSDNPTPLNPTEPKVVTHGKKFVKTSSTETERLQGAQFVVKDSAGKYLALKSSATISAQTTAYTNAKTALDAKIAAYNKLSADDQKGTKGETAKAEIKTAQDAYNAAFIVARTAYEWVTNKEDANVVKVTSNADGQFEVSGLATGDYKLEETQAPAGYAKLAGDVDFKVGNSSKADDSGNIDYTASSNKKDAQRIENKKVTIPQTGGIGTILFTIIGLSIMLGAVIIMKRRQSEEA</sequence>
<dbReference type="AlphaFoldDB" id="B9UQW1"/>
<dbReference type="InterPro" id="IPR032334">
    <property type="entry name" value="GramPos_pilinBB"/>
</dbReference>
<evidence type="ECO:0000259" key="7">
    <source>
        <dbReference type="Pfam" id="PF00746"/>
    </source>
</evidence>
<dbReference type="Pfam" id="PF00746">
    <property type="entry name" value="Gram_pos_anchor"/>
    <property type="match status" value="1"/>
</dbReference>
<feature type="domain" description="Gram-positive pilin backbone subunit 2 Cna-B-like" evidence="9">
    <location>
        <begin position="232"/>
        <end position="346"/>
    </location>
</feature>
<evidence type="ECO:0000259" key="8">
    <source>
        <dbReference type="Pfam" id="PF16555"/>
    </source>
</evidence>
<feature type="domain" description="Gram-positive pilin backbone subunit 3 Cna-B-like" evidence="10">
    <location>
        <begin position="359"/>
        <end position="497"/>
    </location>
</feature>
<dbReference type="Pfam" id="PF16570">
    <property type="entry name" value="GramPos_pilinD3"/>
    <property type="match status" value="1"/>
</dbReference>
<dbReference type="PATRIC" id="fig|1311.133.peg.1497"/>
<dbReference type="InterPro" id="IPR032332">
    <property type="entry name" value="GramPos_pilinD3"/>
</dbReference>
<keyword evidence="1" id="KW-0134">Cell wall</keyword>
<dbReference type="Pfam" id="PF16555">
    <property type="entry name" value="GramPos_pilinD1"/>
    <property type="match status" value="1"/>
</dbReference>
<keyword evidence="5" id="KW-1133">Transmembrane helix</keyword>
<organism evidence="12">
    <name type="scientific">Streptococcus agalactiae</name>
    <dbReference type="NCBI Taxonomy" id="1311"/>
    <lineage>
        <taxon>Bacteria</taxon>
        <taxon>Bacillati</taxon>
        <taxon>Bacillota</taxon>
        <taxon>Bacilli</taxon>
        <taxon>Lactobacillales</taxon>
        <taxon>Streptococcaceae</taxon>
        <taxon>Streptococcus</taxon>
    </lineage>
</organism>
<evidence type="ECO:0000259" key="11">
    <source>
        <dbReference type="Pfam" id="PF17802"/>
    </source>
</evidence>
<dbReference type="SUPFAM" id="SSF49478">
    <property type="entry name" value="Cna protein B-type domain"/>
    <property type="match status" value="1"/>
</dbReference>
<gene>
    <name evidence="15" type="ORF">AX245_08000</name>
</gene>
<evidence type="ECO:0000256" key="5">
    <source>
        <dbReference type="SAM" id="Phobius"/>
    </source>
</evidence>
<evidence type="ECO:0000313" key="15">
    <source>
        <dbReference type="EMBL" id="OCM72015.1"/>
    </source>
</evidence>
<dbReference type="NCBIfam" id="TIGR01167">
    <property type="entry name" value="LPXTG_anchor"/>
    <property type="match status" value="1"/>
</dbReference>
<feature type="signal peptide" evidence="6">
    <location>
        <begin position="1"/>
        <end position="29"/>
    </location>
</feature>
<proteinExistence type="predicted"/>
<evidence type="ECO:0000256" key="4">
    <source>
        <dbReference type="ARBA" id="ARBA00023088"/>
    </source>
</evidence>
<evidence type="ECO:0000256" key="2">
    <source>
        <dbReference type="ARBA" id="ARBA00022525"/>
    </source>
</evidence>
<dbReference type="NCBIfam" id="TIGR04226">
    <property type="entry name" value="RrgB_K2N_iso_D2"/>
    <property type="match status" value="1"/>
</dbReference>
<dbReference type="EMBL" id="EU930000">
    <property type="protein sequence ID" value="ACM07575.1"/>
    <property type="molecule type" value="Genomic_DNA"/>
</dbReference>
<evidence type="ECO:0000256" key="1">
    <source>
        <dbReference type="ARBA" id="ARBA00022512"/>
    </source>
</evidence>
<dbReference type="KEGG" id="sage:EN72_07805"/>
<evidence type="ECO:0000313" key="13">
    <source>
        <dbReference type="EMBL" id="ACM07532.1"/>
    </source>
</evidence>
<accession>B9UQW1</accession>
<dbReference type="Pfam" id="PF16569">
    <property type="entry name" value="GramPos_pilinBB"/>
    <property type="match status" value="1"/>
</dbReference>
<evidence type="ECO:0000313" key="14">
    <source>
        <dbReference type="EMBL" id="ACM07575.1"/>
    </source>
</evidence>
<dbReference type="InterPro" id="IPR041033">
    <property type="entry name" value="SpaA_PFL_dom_1"/>
</dbReference>
<feature type="chain" id="PRO_5014301608" evidence="6">
    <location>
        <begin position="30"/>
        <end position="693"/>
    </location>
</feature>
<dbReference type="EMBL" id="EU929956">
    <property type="protein sequence ID" value="ACM07532.1"/>
    <property type="molecule type" value="Genomic_DNA"/>
</dbReference>
<feature type="transmembrane region" description="Helical" evidence="5">
    <location>
        <begin position="664"/>
        <end position="685"/>
    </location>
</feature>
<evidence type="ECO:0000256" key="3">
    <source>
        <dbReference type="ARBA" id="ARBA00022729"/>
    </source>
</evidence>
<dbReference type="EMBL" id="EU929899">
    <property type="protein sequence ID" value="ACM07476.1"/>
    <property type="molecule type" value="Genomic_DNA"/>
</dbReference>
<feature type="domain" description="Gram-positive cocci surface proteins LPxTG" evidence="7">
    <location>
        <begin position="654"/>
        <end position="688"/>
    </location>
</feature>
<dbReference type="Proteomes" id="UP000093122">
    <property type="component" value="Unassembled WGS sequence"/>
</dbReference>
<evidence type="ECO:0000259" key="9">
    <source>
        <dbReference type="Pfam" id="PF16569"/>
    </source>
</evidence>
<dbReference type="InterPro" id="IPR032364">
    <property type="entry name" value="GramPos_pilinD1_N"/>
</dbReference>
<evidence type="ECO:0000313" key="12">
    <source>
        <dbReference type="EMBL" id="ACM07476.1"/>
    </source>
</evidence>
<keyword evidence="4" id="KW-0572">Peptidoglycan-anchor</keyword>
<dbReference type="Gene3D" id="2.60.40.10">
    <property type="entry name" value="Immunoglobulins"/>
    <property type="match status" value="2"/>
</dbReference>
<evidence type="ECO:0000313" key="16">
    <source>
        <dbReference type="Proteomes" id="UP000093122"/>
    </source>
</evidence>
<feature type="domain" description="Gram-positive pilin subunit D1 N-terminal" evidence="8">
    <location>
        <begin position="36"/>
        <end position="187"/>
    </location>
</feature>
<reference evidence="15 16" key="2">
    <citation type="journal article" date="2016" name="Sci. Rep.">
        <title>Serotype IV Streptococcus agalactiae ST-452 has arisen from large genomic recombination events between CC23 and the hypervirulent CC17 lineages.</title>
        <authorList>
            <person name="Campisi E."/>
            <person name="Rinaudo C.D."/>
            <person name="Donati C."/>
            <person name="Barucco M."/>
            <person name="Torricelli G."/>
            <person name="Edwards M.S."/>
            <person name="Baker C.J."/>
            <person name="Margarit I."/>
            <person name="Rosini R."/>
        </authorList>
    </citation>
    <scope>NUCLEOTIDE SEQUENCE [LARGE SCALE GENOMIC DNA]</scope>
    <source>
        <strain evidence="15 16">CZ-PW-140</strain>
    </source>
</reference>
<dbReference type="RefSeq" id="WP_000822366.1">
    <property type="nucleotide sequence ID" value="NZ_CP007631.1"/>
</dbReference>
<protein>
    <submittedName>
        <fullName evidence="15">Cell wall anchor protein</fullName>
    </submittedName>
    <submittedName>
        <fullName evidence="12">PI-2a backbone protein</fullName>
    </submittedName>
</protein>
<evidence type="ECO:0000259" key="10">
    <source>
        <dbReference type="Pfam" id="PF16570"/>
    </source>
</evidence>
<evidence type="ECO:0000256" key="6">
    <source>
        <dbReference type="SAM" id="SignalP"/>
    </source>
</evidence>
<keyword evidence="5" id="KW-0812">Transmembrane</keyword>
<name>B9UQW1_STRAG</name>
<keyword evidence="5" id="KW-0472">Membrane</keyword>
<reference evidence="12" key="1">
    <citation type="journal article" date="2009" name="J. Infect. Dis.">
        <title>Preventing bacterial infections with pilus-based vaccines: the group B streptococcus paradigm.</title>
        <authorList>
            <person name="Margarit I."/>
            <person name="Rinaudo C.D."/>
            <person name="Galeotti C.L."/>
            <person name="Maione D."/>
            <person name="Ghezzo C."/>
            <person name="Buttazzoni E."/>
            <person name="Rosini R."/>
            <person name="Runci Y."/>
            <person name="Mora M."/>
            <person name="Buccato S."/>
            <person name="Pagani M."/>
            <person name="Tresoldi E."/>
            <person name="Berardi A."/>
            <person name="Creti R."/>
            <person name="Baker C.J."/>
            <person name="Telford J.L."/>
            <person name="Grandi G."/>
        </authorList>
    </citation>
    <scope>NUCLEOTIDE SEQUENCE</scope>
    <source>
        <strain evidence="14">2274</strain>
        <strain evidence="13">5401</strain>
        <strain evidence="12">ABC020013424</strain>
    </source>
</reference>
<dbReference type="InterPro" id="IPR013783">
    <property type="entry name" value="Ig-like_fold"/>
</dbReference>
<dbReference type="InterPro" id="IPR026466">
    <property type="entry name" value="Fim_isopep_form_D2_dom"/>
</dbReference>
<keyword evidence="2" id="KW-0964">Secreted</keyword>
<dbReference type="EMBL" id="MAWT01000011">
    <property type="protein sequence ID" value="OCM72015.1"/>
    <property type="molecule type" value="Genomic_DNA"/>
</dbReference>
<dbReference type="Gene3D" id="2.60.40.1140">
    <property type="entry name" value="Collagen-binding surface protein Cna, B-type domain"/>
    <property type="match status" value="1"/>
</dbReference>
<dbReference type="InterPro" id="IPR019931">
    <property type="entry name" value="LPXTG_anchor"/>
</dbReference>
<feature type="domain" description="SpaA-like prealbumin fold" evidence="11">
    <location>
        <begin position="559"/>
        <end position="630"/>
    </location>
</feature>
<keyword evidence="3 6" id="KW-0732">Signal</keyword>
<dbReference type="Gene3D" id="2.60.40.740">
    <property type="match status" value="1"/>
</dbReference>
<dbReference type="Gene3D" id="1.20.58.90">
    <property type="match status" value="1"/>
</dbReference>
<dbReference type="Pfam" id="PF17802">
    <property type="entry name" value="SpaA"/>
    <property type="match status" value="1"/>
</dbReference>